<dbReference type="Pfam" id="PF13408">
    <property type="entry name" value="Zn_ribbon_recom"/>
    <property type="match status" value="1"/>
</dbReference>
<dbReference type="Gene3D" id="3.40.50.1390">
    <property type="entry name" value="Resolvase, N-terminal catalytic domain"/>
    <property type="match status" value="1"/>
</dbReference>
<dbReference type="GO" id="GO:0003677">
    <property type="term" value="F:DNA binding"/>
    <property type="evidence" value="ECO:0007669"/>
    <property type="project" value="InterPro"/>
</dbReference>
<dbReference type="InterPro" id="IPR050639">
    <property type="entry name" value="SSR_resolvase"/>
</dbReference>
<accession>A0A5M6CZ44</accession>
<dbReference type="InterPro" id="IPR036162">
    <property type="entry name" value="Resolvase-like_N_sf"/>
</dbReference>
<dbReference type="AlphaFoldDB" id="A0A5M6CZ44"/>
<evidence type="ECO:0000313" key="3">
    <source>
        <dbReference type="EMBL" id="KAA5540393.1"/>
    </source>
</evidence>
<protein>
    <submittedName>
        <fullName evidence="3">Recombinase family protein</fullName>
    </submittedName>
</protein>
<dbReference type="InterPro" id="IPR038109">
    <property type="entry name" value="DNA_bind_recomb_sf"/>
</dbReference>
<evidence type="ECO:0000313" key="4">
    <source>
        <dbReference type="Proteomes" id="UP000324479"/>
    </source>
</evidence>
<feature type="domain" description="Recombinase" evidence="2">
    <location>
        <begin position="166"/>
        <end position="276"/>
    </location>
</feature>
<dbReference type="CDD" id="cd00338">
    <property type="entry name" value="Ser_Recombinase"/>
    <property type="match status" value="1"/>
</dbReference>
<name>A0A5M6CZ44_9BACT</name>
<dbReference type="SMART" id="SM00857">
    <property type="entry name" value="Resolvase"/>
    <property type="match status" value="1"/>
</dbReference>
<dbReference type="EMBL" id="VWOX01000013">
    <property type="protein sequence ID" value="KAA5540393.1"/>
    <property type="molecule type" value="Genomic_DNA"/>
</dbReference>
<organism evidence="3 4">
    <name type="scientific">Roseiconus nitratireducens</name>
    <dbReference type="NCBI Taxonomy" id="2605748"/>
    <lineage>
        <taxon>Bacteria</taxon>
        <taxon>Pseudomonadati</taxon>
        <taxon>Planctomycetota</taxon>
        <taxon>Planctomycetia</taxon>
        <taxon>Pirellulales</taxon>
        <taxon>Pirellulaceae</taxon>
        <taxon>Roseiconus</taxon>
    </lineage>
</organism>
<dbReference type="InterPro" id="IPR025827">
    <property type="entry name" value="Zn_ribbon_recom_dom"/>
</dbReference>
<proteinExistence type="predicted"/>
<dbReference type="SUPFAM" id="SSF53041">
    <property type="entry name" value="Resolvase-like"/>
    <property type="match status" value="1"/>
</dbReference>
<reference evidence="3 4" key="1">
    <citation type="submission" date="2019-08" db="EMBL/GenBank/DDBJ databases">
        <authorList>
            <person name="Dhanesh K."/>
            <person name="Kumar G."/>
            <person name="Sasikala C."/>
            <person name="Venkata Ramana C."/>
        </authorList>
    </citation>
    <scope>NUCLEOTIDE SEQUENCE [LARGE SCALE GENOMIC DNA]</scope>
    <source>
        <strain evidence="3 4">JC645</strain>
    </source>
</reference>
<dbReference type="GO" id="GO:0000150">
    <property type="term" value="F:DNA strand exchange activity"/>
    <property type="evidence" value="ECO:0007669"/>
    <property type="project" value="InterPro"/>
</dbReference>
<feature type="domain" description="Resolvase/invertase-type recombinase catalytic" evidence="1">
    <location>
        <begin position="11"/>
        <end position="159"/>
    </location>
</feature>
<dbReference type="InterPro" id="IPR006119">
    <property type="entry name" value="Resolv_N"/>
</dbReference>
<dbReference type="PROSITE" id="PS51736">
    <property type="entry name" value="RECOMBINASES_3"/>
    <property type="match status" value="1"/>
</dbReference>
<dbReference type="Proteomes" id="UP000324479">
    <property type="component" value="Unassembled WGS sequence"/>
</dbReference>
<evidence type="ECO:0000259" key="2">
    <source>
        <dbReference type="PROSITE" id="PS51737"/>
    </source>
</evidence>
<evidence type="ECO:0000259" key="1">
    <source>
        <dbReference type="PROSITE" id="PS51736"/>
    </source>
</evidence>
<comment type="caution">
    <text evidence="3">The sequence shown here is derived from an EMBL/GenBank/DDBJ whole genome shotgun (WGS) entry which is preliminary data.</text>
</comment>
<dbReference type="PROSITE" id="PS51737">
    <property type="entry name" value="RECOMBINASE_DNA_BIND"/>
    <property type="match status" value="1"/>
</dbReference>
<dbReference type="PANTHER" id="PTHR30461">
    <property type="entry name" value="DNA-INVERTASE FROM LAMBDOID PROPHAGE"/>
    <property type="match status" value="1"/>
</dbReference>
<dbReference type="PANTHER" id="PTHR30461:SF23">
    <property type="entry name" value="DNA RECOMBINASE-RELATED"/>
    <property type="match status" value="1"/>
</dbReference>
<dbReference type="InterPro" id="IPR011109">
    <property type="entry name" value="DNA_bind_recombinase_dom"/>
</dbReference>
<gene>
    <name evidence="3" type="ORF">FYK55_20440</name>
</gene>
<dbReference type="Pfam" id="PF00239">
    <property type="entry name" value="Resolvase"/>
    <property type="match status" value="1"/>
</dbReference>
<dbReference type="Gene3D" id="3.90.1750.20">
    <property type="entry name" value="Putative Large Serine Recombinase, Chain B, Domain 2"/>
    <property type="match status" value="1"/>
</dbReference>
<sequence length="502" mass="58478">MDGSLVKPERRYVALARVSSREQEREGFSLDVQVDALRQYAERHNGEIVRLFRIAETASKQDERSAFKELMAFAKKNAHKLDGLLFYKVDRAARNLFDYVELERLESEFGVQFISVAQPTENTPAGRMQRRMLASMASFYTEQQSIDVKEGIERRVESGLFPSKPPYGYRNVRIDGRSIVEVHPENARLIRRIFDLYAYHSHTLDTLPNALAEEGFVYLPSTPKVGRSKLYAILTDRSYIGEIKFRDQWYPGTHEPLIERKLWDRVQSLLGQKVYKSHQLTYASDLIECAHCGSPITGERKFKQTKSGVREYVYYRCTKYHKGDHPRIRLTENELDQQMLSIFDSLRVKDDEFRDLFREQLRQATNWEFAQANQEDGNLKKRHTEVGRLQQQLLNLRLLEEIDADTFAAKSRELRDEAATLRLEMERCDRGRDEIIDIAVKAFELSQTLRQQWVTADYAAKRRILEILCLNCTLVDVNLCVSMRKPFDLLAKGLLQKDSRGD</sequence>
<dbReference type="Pfam" id="PF07508">
    <property type="entry name" value="Recombinase"/>
    <property type="match status" value="1"/>
</dbReference>
<keyword evidence="4" id="KW-1185">Reference proteome</keyword>